<feature type="compositionally biased region" description="Basic residues" evidence="1">
    <location>
        <begin position="1"/>
        <end position="10"/>
    </location>
</feature>
<accession>A0ABP4K4C4</accession>
<dbReference type="EMBL" id="BAAAJX010000008">
    <property type="protein sequence ID" value="GAA1493640.1"/>
    <property type="molecule type" value="Genomic_DNA"/>
</dbReference>
<organism evidence="2 3">
    <name type="scientific">Curtobacterium herbarum</name>
    <dbReference type="NCBI Taxonomy" id="150122"/>
    <lineage>
        <taxon>Bacteria</taxon>
        <taxon>Bacillati</taxon>
        <taxon>Actinomycetota</taxon>
        <taxon>Actinomycetes</taxon>
        <taxon>Micrococcales</taxon>
        <taxon>Microbacteriaceae</taxon>
        <taxon>Curtobacterium</taxon>
    </lineage>
</organism>
<reference evidence="3" key="1">
    <citation type="journal article" date="2019" name="Int. J. Syst. Evol. Microbiol.">
        <title>The Global Catalogue of Microorganisms (GCM) 10K type strain sequencing project: providing services to taxonomists for standard genome sequencing and annotation.</title>
        <authorList>
            <consortium name="The Broad Institute Genomics Platform"/>
            <consortium name="The Broad Institute Genome Sequencing Center for Infectious Disease"/>
            <person name="Wu L."/>
            <person name="Ma J."/>
        </authorList>
    </citation>
    <scope>NUCLEOTIDE SEQUENCE [LARGE SCALE GENOMIC DNA]</scope>
    <source>
        <strain evidence="3">JCM 12140</strain>
    </source>
</reference>
<feature type="compositionally biased region" description="Basic and acidic residues" evidence="1">
    <location>
        <begin position="86"/>
        <end position="107"/>
    </location>
</feature>
<comment type="caution">
    <text evidence="2">The sequence shown here is derived from an EMBL/GenBank/DDBJ whole genome shotgun (WGS) entry which is preliminary data.</text>
</comment>
<name>A0ABP4K4C4_9MICO</name>
<protein>
    <submittedName>
        <fullName evidence="2">Uncharacterized protein</fullName>
    </submittedName>
</protein>
<evidence type="ECO:0000256" key="1">
    <source>
        <dbReference type="SAM" id="MobiDB-lite"/>
    </source>
</evidence>
<keyword evidence="3" id="KW-1185">Reference proteome</keyword>
<dbReference type="Proteomes" id="UP001501742">
    <property type="component" value="Unassembled WGS sequence"/>
</dbReference>
<sequence length="107" mass="11251">MTARPVRRAARPAGPVTSTTERLTGAWTPEATTPRTGGAHPTAAEPPVPQGVADTAPEPSVGVVRSGRRVTTRPVPGSDPTPSPEPARHTSGENDDRLLRDRPPHWG</sequence>
<gene>
    <name evidence="2" type="ORF">GCM10009627_19860</name>
</gene>
<evidence type="ECO:0000313" key="3">
    <source>
        <dbReference type="Proteomes" id="UP001501742"/>
    </source>
</evidence>
<feature type="region of interest" description="Disordered" evidence="1">
    <location>
        <begin position="1"/>
        <end position="107"/>
    </location>
</feature>
<proteinExistence type="predicted"/>
<evidence type="ECO:0000313" key="2">
    <source>
        <dbReference type="EMBL" id="GAA1493640.1"/>
    </source>
</evidence>
<dbReference type="RefSeq" id="WP_204606924.1">
    <property type="nucleotide sequence ID" value="NZ_BAAAJX010000008.1"/>
</dbReference>